<dbReference type="FunFam" id="3.40.50.1100:FF:000005">
    <property type="entry name" value="Threonine dehydratase catabolic"/>
    <property type="match status" value="1"/>
</dbReference>
<dbReference type="FunFam" id="3.40.50.1100:FF:000007">
    <property type="entry name" value="L-threonine dehydratase catabolic TdcB"/>
    <property type="match status" value="1"/>
</dbReference>
<sequence>MKNLLREILCSRVYDVARETPLEAAPKLSARLQRQVLFKREDLQPIFSFKIRGAYNRMAHLSAEERARGVIAASAGNHAQGVAWGARSLGIDAVIVMPRTTPDIKIQAVRNAGAEVILHGDNYSDAQLHCNRLIEETGMVFIHPFDDPLVIAGQGTVGAEILRQHGEGLDAIFVPVGGGGLIAGIAAYLKAIVPELRIIGVEPFEADAMYRSLQADTRIALDQVGIFADGVAVRQVGKHTFALCRQYVDEIVRVSNDEICAAIKDVFEETRSIMEPAGALAVAGLKRKAAEAAPSRGAWVAILSGANMNFDRLRFIAERTEIGENREALFAVTIPEQPGAFRAFCAAIGRERVITEFNYRLHRRDEAQIFVGVAVRDREDAQNLLRGLQALGHRASDLSDDELAKLHIRHMVGGHARAARHERVFRFEFPERPGALMDFLEKTGGRWNISLFHYRNNGVDFGRVLAGFEVDPSEAEDFARMLASLNLPYAEETENLAYRFFLDQGDADGEAADSQPCSTPSLVVAGEHQA</sequence>
<dbReference type="GO" id="GO:0030170">
    <property type="term" value="F:pyridoxal phosphate binding"/>
    <property type="evidence" value="ECO:0007669"/>
    <property type="project" value="UniProtKB-ARBA"/>
</dbReference>
<dbReference type="Gene3D" id="3.40.50.1100">
    <property type="match status" value="2"/>
</dbReference>
<dbReference type="InterPro" id="IPR036052">
    <property type="entry name" value="TrpB-like_PALP_sf"/>
</dbReference>
<organism evidence="16 17">
    <name type="scientific">Acidithiobacillus caldus (strain ATCC 51756 / DSM 8584 / KU)</name>
    <dbReference type="NCBI Taxonomy" id="637389"/>
    <lineage>
        <taxon>Bacteria</taxon>
        <taxon>Pseudomonadati</taxon>
        <taxon>Pseudomonadota</taxon>
        <taxon>Acidithiobacillia</taxon>
        <taxon>Acidithiobacillales</taxon>
        <taxon>Acidithiobacillaceae</taxon>
        <taxon>Acidithiobacillus</taxon>
    </lineage>
</organism>
<dbReference type="KEGG" id="acz:Acaty_c1082"/>
<feature type="domain" description="ACT-like" evidence="15">
    <location>
        <begin position="328"/>
        <end position="400"/>
    </location>
</feature>
<evidence type="ECO:0000256" key="13">
    <source>
        <dbReference type="RuleBase" id="RU362012"/>
    </source>
</evidence>
<comment type="function">
    <text evidence="12 13">Catalyzes the anaerobic formation of alpha-ketobutyrate and ammonia from threonine in a two-step reaction. The first step involved a dehydration of threonine and a production of enamine intermediates (aminocrotonate), which tautomerizes to its imine form (iminobutyrate). Both intermediates are unstable and short-lived. The second step is the nonenzymatic hydrolysis of the enamine/imine intermediates to form 2-ketobutyrate and free ammonia. In the low water environment of the cell, the second step is accelerated by RidA.</text>
</comment>
<evidence type="ECO:0000256" key="8">
    <source>
        <dbReference type="ARBA" id="ARBA00022737"/>
    </source>
</evidence>
<dbReference type="RefSeq" id="WP_004871617.1">
    <property type="nucleotide sequence ID" value="NZ_CP005986.1"/>
</dbReference>
<dbReference type="Pfam" id="PF00291">
    <property type="entry name" value="PALP"/>
    <property type="match status" value="1"/>
</dbReference>
<dbReference type="CDD" id="cd04907">
    <property type="entry name" value="ACT_ThrD-I_2"/>
    <property type="match status" value="1"/>
</dbReference>
<keyword evidence="10 13" id="KW-0456">Lyase</keyword>
<comment type="subunit">
    <text evidence="5 13">Homotetramer.</text>
</comment>
<comment type="catalytic activity">
    <reaction evidence="1 13">
        <text>L-threonine = 2-oxobutanoate + NH4(+)</text>
        <dbReference type="Rhea" id="RHEA:22108"/>
        <dbReference type="ChEBI" id="CHEBI:16763"/>
        <dbReference type="ChEBI" id="CHEBI:28938"/>
        <dbReference type="ChEBI" id="CHEBI:57926"/>
        <dbReference type="EC" id="4.3.1.19"/>
    </reaction>
</comment>
<dbReference type="InterPro" id="IPR001721">
    <property type="entry name" value="TD_ACT-like"/>
</dbReference>
<reference evidence="16 17" key="1">
    <citation type="journal article" date="2009" name="J. Bacteriol.">
        <title>Draft genome sequence of the extremely acidophilic bacterium Acidithiobacillus caldus ATCC 51756 reveals metabolic versatility in the genus Acidithiobacillus.</title>
        <authorList>
            <person name="Valdes J."/>
            <person name="Quatrini R."/>
            <person name="Hallberg K."/>
            <person name="Dopson M."/>
            <person name="Valenzuela P.D."/>
            <person name="Holmes D.S."/>
        </authorList>
    </citation>
    <scope>NUCLEOTIDE SEQUENCE [LARGE SCALE GENOMIC DNA]</scope>
    <source>
        <strain evidence="17">ATCC 51756 / DSM 8584 / KU</strain>
    </source>
</reference>
<dbReference type="GO" id="GO:0003941">
    <property type="term" value="F:L-serine ammonia-lyase activity"/>
    <property type="evidence" value="ECO:0007669"/>
    <property type="project" value="TreeGrafter"/>
</dbReference>
<evidence type="ECO:0000256" key="12">
    <source>
        <dbReference type="ARBA" id="ARBA00025527"/>
    </source>
</evidence>
<dbReference type="InterPro" id="IPR005787">
    <property type="entry name" value="Thr_deHydtase_biosynth"/>
</dbReference>
<name>A0A059ZYG3_ACICK</name>
<evidence type="ECO:0000313" key="17">
    <source>
        <dbReference type="Proteomes" id="UP000005522"/>
    </source>
</evidence>
<evidence type="ECO:0000256" key="3">
    <source>
        <dbReference type="ARBA" id="ARBA00004810"/>
    </source>
</evidence>
<comment type="cofactor">
    <cofactor evidence="2 13">
        <name>pyridoxal 5'-phosphate</name>
        <dbReference type="ChEBI" id="CHEBI:597326"/>
    </cofactor>
</comment>
<dbReference type="SUPFAM" id="SSF53686">
    <property type="entry name" value="Tryptophan synthase beta subunit-like PLP-dependent enzymes"/>
    <property type="match status" value="1"/>
</dbReference>
<proteinExistence type="inferred from homology"/>
<dbReference type="EC" id="4.3.1.19" evidence="13"/>
<evidence type="ECO:0000256" key="14">
    <source>
        <dbReference type="SAM" id="MobiDB-lite"/>
    </source>
</evidence>
<dbReference type="PANTHER" id="PTHR48078">
    <property type="entry name" value="THREONINE DEHYDRATASE, MITOCHONDRIAL-RELATED"/>
    <property type="match status" value="1"/>
</dbReference>
<dbReference type="InterPro" id="IPR050147">
    <property type="entry name" value="Ser/Thr_Dehydratase"/>
</dbReference>
<keyword evidence="11 13" id="KW-0100">Branched-chain amino acid biosynthesis</keyword>
<dbReference type="NCBIfam" id="NF006674">
    <property type="entry name" value="PRK09224.1"/>
    <property type="match status" value="1"/>
</dbReference>
<dbReference type="GO" id="GO:0006565">
    <property type="term" value="P:L-serine catabolic process"/>
    <property type="evidence" value="ECO:0007669"/>
    <property type="project" value="TreeGrafter"/>
</dbReference>
<evidence type="ECO:0000256" key="5">
    <source>
        <dbReference type="ARBA" id="ARBA00011881"/>
    </source>
</evidence>
<dbReference type="HOGENOM" id="CLU_021152_6_0_6"/>
<comment type="pathway">
    <text evidence="3 13">Amino-acid biosynthesis; L-isoleucine biosynthesis; 2-oxobutanoate from L-threonine: step 1/1.</text>
</comment>
<evidence type="ECO:0000256" key="2">
    <source>
        <dbReference type="ARBA" id="ARBA00001933"/>
    </source>
</evidence>
<keyword evidence="9 13" id="KW-0663">Pyridoxal phosphate</keyword>
<keyword evidence="8" id="KW-0677">Repeat</keyword>
<evidence type="ECO:0000256" key="9">
    <source>
        <dbReference type="ARBA" id="ARBA00022898"/>
    </source>
</evidence>
<dbReference type="GO" id="GO:0004794">
    <property type="term" value="F:threonine deaminase activity"/>
    <property type="evidence" value="ECO:0007669"/>
    <property type="project" value="UniProtKB-UniRule"/>
</dbReference>
<dbReference type="GO" id="GO:0009097">
    <property type="term" value="P:isoleucine biosynthetic process"/>
    <property type="evidence" value="ECO:0007669"/>
    <property type="project" value="UniProtKB-UniRule"/>
</dbReference>
<evidence type="ECO:0000256" key="10">
    <source>
        <dbReference type="ARBA" id="ARBA00023239"/>
    </source>
</evidence>
<evidence type="ECO:0000259" key="15">
    <source>
        <dbReference type="PROSITE" id="PS51672"/>
    </source>
</evidence>
<evidence type="ECO:0000256" key="4">
    <source>
        <dbReference type="ARBA" id="ARBA00010869"/>
    </source>
</evidence>
<dbReference type="PANTHER" id="PTHR48078:SF11">
    <property type="entry name" value="THREONINE DEHYDRATASE, MITOCHONDRIAL"/>
    <property type="match status" value="1"/>
</dbReference>
<dbReference type="SUPFAM" id="SSF55021">
    <property type="entry name" value="ACT-like"/>
    <property type="match status" value="2"/>
</dbReference>
<dbReference type="FunFam" id="3.40.1020.10:FF:000001">
    <property type="entry name" value="L-threonine dehydratase"/>
    <property type="match status" value="1"/>
</dbReference>
<gene>
    <name evidence="13" type="primary">ilvA</name>
    <name evidence="16" type="ORF">Acaty_c1082</name>
</gene>
<evidence type="ECO:0000256" key="6">
    <source>
        <dbReference type="ARBA" id="ARBA00022605"/>
    </source>
</evidence>
<protein>
    <recommendedName>
        <fullName evidence="13">L-threonine dehydratase</fullName>
        <ecNumber evidence="13">4.3.1.19</ecNumber>
    </recommendedName>
    <alternativeName>
        <fullName evidence="13">Threonine deaminase</fullName>
    </alternativeName>
</protein>
<dbReference type="Proteomes" id="UP000005522">
    <property type="component" value="Chromosome"/>
</dbReference>
<evidence type="ECO:0000256" key="1">
    <source>
        <dbReference type="ARBA" id="ARBA00001274"/>
    </source>
</evidence>
<dbReference type="AlphaFoldDB" id="A0A059ZYG3"/>
<dbReference type="EMBL" id="CP005986">
    <property type="protein sequence ID" value="AIA54952.1"/>
    <property type="molecule type" value="Genomic_DNA"/>
</dbReference>
<feature type="domain" description="ACT-like" evidence="15">
    <location>
        <begin position="423"/>
        <end position="494"/>
    </location>
</feature>
<evidence type="ECO:0000256" key="11">
    <source>
        <dbReference type="ARBA" id="ARBA00023304"/>
    </source>
</evidence>
<keyword evidence="6 13" id="KW-0028">Amino-acid biosynthesis</keyword>
<dbReference type="Gene3D" id="3.40.1020.10">
    <property type="entry name" value="Biosynthetic Threonine Deaminase, Domain 3"/>
    <property type="match status" value="1"/>
</dbReference>
<dbReference type="UniPathway" id="UPA00047">
    <property type="reaction ID" value="UER00054"/>
</dbReference>
<dbReference type="eggNOG" id="COG1171">
    <property type="taxonomic scope" value="Bacteria"/>
</dbReference>
<dbReference type="InterPro" id="IPR045865">
    <property type="entry name" value="ACT-like_dom_sf"/>
</dbReference>
<dbReference type="NCBIfam" id="TIGR01124">
    <property type="entry name" value="ilvA_2Cterm"/>
    <property type="match status" value="1"/>
</dbReference>
<dbReference type="GO" id="GO:0006567">
    <property type="term" value="P:L-threonine catabolic process"/>
    <property type="evidence" value="ECO:0007669"/>
    <property type="project" value="TreeGrafter"/>
</dbReference>
<dbReference type="CDD" id="cd04906">
    <property type="entry name" value="ACT_ThrD-I_1"/>
    <property type="match status" value="1"/>
</dbReference>
<evidence type="ECO:0000313" key="16">
    <source>
        <dbReference type="EMBL" id="AIA54952.1"/>
    </source>
</evidence>
<feature type="region of interest" description="Disordered" evidence="14">
    <location>
        <begin position="509"/>
        <end position="530"/>
    </location>
</feature>
<dbReference type="CDD" id="cd01562">
    <property type="entry name" value="Thr-dehyd"/>
    <property type="match status" value="1"/>
</dbReference>
<dbReference type="Pfam" id="PF00585">
    <property type="entry name" value="Thr_dehydrat_C"/>
    <property type="match status" value="2"/>
</dbReference>
<accession>A0A059ZYG3</accession>
<evidence type="ECO:0000256" key="7">
    <source>
        <dbReference type="ARBA" id="ARBA00022624"/>
    </source>
</evidence>
<comment type="similarity">
    <text evidence="4 13">Belongs to the serine/threonine dehydratase family.</text>
</comment>
<dbReference type="InterPro" id="IPR038110">
    <property type="entry name" value="TD_ACT-like_sf"/>
</dbReference>
<dbReference type="PROSITE" id="PS51672">
    <property type="entry name" value="ACT_LIKE"/>
    <property type="match status" value="2"/>
</dbReference>
<dbReference type="InterPro" id="IPR001926">
    <property type="entry name" value="TrpB-like_PALP"/>
</dbReference>
<keyword evidence="7 13" id="KW-0412">Isoleucine biosynthesis</keyword>